<dbReference type="Gene3D" id="1.10.1470.10">
    <property type="entry name" value="YjbJ"/>
    <property type="match status" value="1"/>
</dbReference>
<dbReference type="SUPFAM" id="SSF69047">
    <property type="entry name" value="Hypothetical protein YjbJ"/>
    <property type="match status" value="1"/>
</dbReference>
<feature type="compositionally biased region" description="Basic and acidic residues" evidence="2">
    <location>
        <begin position="1"/>
        <end position="10"/>
    </location>
</feature>
<dbReference type="Proteomes" id="UP000274843">
    <property type="component" value="Unassembled WGS sequence"/>
</dbReference>
<reference evidence="4 5" key="1">
    <citation type="submission" date="2018-11" db="EMBL/GenBank/DDBJ databases">
        <title>Sequencing the genomes of 1000 actinobacteria strains.</title>
        <authorList>
            <person name="Klenk H.-P."/>
        </authorList>
    </citation>
    <scope>NUCLEOTIDE SEQUENCE [LARGE SCALE GENOMIC DNA]</scope>
    <source>
        <strain evidence="4 5">DSM 44348</strain>
    </source>
</reference>
<comment type="similarity">
    <text evidence="1">Belongs to the UPF0337 (CsbD) family.</text>
</comment>
<dbReference type="GeneID" id="301844769"/>
<dbReference type="RefSeq" id="WP_020416244.1">
    <property type="nucleotide sequence ID" value="NZ_CBDRBU010000061.1"/>
</dbReference>
<evidence type="ECO:0000259" key="3">
    <source>
        <dbReference type="Pfam" id="PF05532"/>
    </source>
</evidence>
<sequence length="77" mass="8460">MTDKEDRQEGIKGAVEGLKGKVKETAGTFLGNDSAQREGRAQQEKADAQQRVSEKEAEADRAREEAALGEARQRSEQ</sequence>
<dbReference type="InterPro" id="IPR008462">
    <property type="entry name" value="CsbD"/>
</dbReference>
<dbReference type="EMBL" id="RKHY01000001">
    <property type="protein sequence ID" value="ROS41049.1"/>
    <property type="molecule type" value="Genomic_DNA"/>
</dbReference>
<keyword evidence="5" id="KW-1185">Reference proteome</keyword>
<proteinExistence type="inferred from homology"/>
<name>A0A3N2GY42_9PSEU</name>
<feature type="domain" description="CsbD-like" evidence="3">
    <location>
        <begin position="11"/>
        <end position="53"/>
    </location>
</feature>
<evidence type="ECO:0000313" key="4">
    <source>
        <dbReference type="EMBL" id="ROS41049.1"/>
    </source>
</evidence>
<evidence type="ECO:0000313" key="5">
    <source>
        <dbReference type="Proteomes" id="UP000274843"/>
    </source>
</evidence>
<comment type="caution">
    <text evidence="4">The sequence shown here is derived from an EMBL/GenBank/DDBJ whole genome shotgun (WGS) entry which is preliminary data.</text>
</comment>
<gene>
    <name evidence="4" type="ORF">EDD35_3399</name>
</gene>
<evidence type="ECO:0000256" key="2">
    <source>
        <dbReference type="SAM" id="MobiDB-lite"/>
    </source>
</evidence>
<dbReference type="Pfam" id="PF05532">
    <property type="entry name" value="CsbD"/>
    <property type="match status" value="1"/>
</dbReference>
<organism evidence="4 5">
    <name type="scientific">Amycolatopsis thermoflava</name>
    <dbReference type="NCBI Taxonomy" id="84480"/>
    <lineage>
        <taxon>Bacteria</taxon>
        <taxon>Bacillati</taxon>
        <taxon>Actinomycetota</taxon>
        <taxon>Actinomycetes</taxon>
        <taxon>Pseudonocardiales</taxon>
        <taxon>Pseudonocardiaceae</taxon>
        <taxon>Amycolatopsis</taxon>
        <taxon>Amycolatopsis methanolica group</taxon>
    </lineage>
</organism>
<protein>
    <submittedName>
        <fullName evidence="4">CsbD-like protein</fullName>
    </submittedName>
</protein>
<dbReference type="AlphaFoldDB" id="A0A3N2GY42"/>
<evidence type="ECO:0000256" key="1">
    <source>
        <dbReference type="ARBA" id="ARBA00009129"/>
    </source>
</evidence>
<feature type="region of interest" description="Disordered" evidence="2">
    <location>
        <begin position="1"/>
        <end position="77"/>
    </location>
</feature>
<accession>A0A3N2GY42</accession>
<dbReference type="InterPro" id="IPR036629">
    <property type="entry name" value="YjbJ_sf"/>
</dbReference>
<feature type="compositionally biased region" description="Basic and acidic residues" evidence="2">
    <location>
        <begin position="35"/>
        <end position="77"/>
    </location>
</feature>